<keyword evidence="3 6" id="KW-0812">Transmembrane</keyword>
<dbReference type="Proteomes" id="UP000619033">
    <property type="component" value="Unassembled WGS sequence"/>
</dbReference>
<dbReference type="GO" id="GO:0015171">
    <property type="term" value="F:amino acid transmembrane transporter activity"/>
    <property type="evidence" value="ECO:0007669"/>
    <property type="project" value="TreeGrafter"/>
</dbReference>
<dbReference type="AlphaFoldDB" id="A0A8J7MVK0"/>
<evidence type="ECO:0000256" key="1">
    <source>
        <dbReference type="ARBA" id="ARBA00004651"/>
    </source>
</evidence>
<reference evidence="7" key="1">
    <citation type="submission" date="2021-01" db="EMBL/GenBank/DDBJ databases">
        <title>Genome seq and assembly of Tabrizicola sp. KVB23.</title>
        <authorList>
            <person name="Chhetri G."/>
        </authorList>
    </citation>
    <scope>NUCLEOTIDE SEQUENCE</scope>
    <source>
        <strain evidence="7">KVB23</strain>
    </source>
</reference>
<dbReference type="InterPro" id="IPR001123">
    <property type="entry name" value="LeuE-type"/>
</dbReference>
<protein>
    <submittedName>
        <fullName evidence="7">LysE family transporter</fullName>
    </submittedName>
</protein>
<dbReference type="RefSeq" id="WP_202660634.1">
    <property type="nucleotide sequence ID" value="NZ_JAESVP010000005.1"/>
</dbReference>
<dbReference type="PANTHER" id="PTHR30086">
    <property type="entry name" value="ARGININE EXPORTER PROTEIN ARGO"/>
    <property type="match status" value="1"/>
</dbReference>
<comment type="caution">
    <text evidence="7">The sequence shown here is derived from an EMBL/GenBank/DDBJ whole genome shotgun (WGS) entry which is preliminary data.</text>
</comment>
<evidence type="ECO:0000256" key="6">
    <source>
        <dbReference type="SAM" id="Phobius"/>
    </source>
</evidence>
<evidence type="ECO:0000256" key="2">
    <source>
        <dbReference type="ARBA" id="ARBA00022475"/>
    </source>
</evidence>
<evidence type="ECO:0000256" key="3">
    <source>
        <dbReference type="ARBA" id="ARBA00022692"/>
    </source>
</evidence>
<feature type="transmembrane region" description="Helical" evidence="6">
    <location>
        <begin position="71"/>
        <end position="88"/>
    </location>
</feature>
<gene>
    <name evidence="7" type="ORF">JI744_10780</name>
</gene>
<evidence type="ECO:0000256" key="5">
    <source>
        <dbReference type="ARBA" id="ARBA00023136"/>
    </source>
</evidence>
<evidence type="ECO:0000313" key="8">
    <source>
        <dbReference type="Proteomes" id="UP000619033"/>
    </source>
</evidence>
<evidence type="ECO:0000256" key="4">
    <source>
        <dbReference type="ARBA" id="ARBA00022989"/>
    </source>
</evidence>
<organism evidence="7 8">
    <name type="scientific">Fuscibacter oryzae</name>
    <dbReference type="NCBI Taxonomy" id="2803939"/>
    <lineage>
        <taxon>Bacteria</taxon>
        <taxon>Pseudomonadati</taxon>
        <taxon>Pseudomonadota</taxon>
        <taxon>Alphaproteobacteria</taxon>
        <taxon>Rhodobacterales</taxon>
        <taxon>Paracoccaceae</taxon>
        <taxon>Fuscibacter</taxon>
    </lineage>
</organism>
<comment type="subcellular location">
    <subcellularLocation>
        <location evidence="1">Cell membrane</location>
        <topology evidence="1">Multi-pass membrane protein</topology>
    </subcellularLocation>
</comment>
<dbReference type="Pfam" id="PF01810">
    <property type="entry name" value="LysE"/>
    <property type="match status" value="1"/>
</dbReference>
<accession>A0A8J7MVK0</accession>
<proteinExistence type="predicted"/>
<evidence type="ECO:0000313" key="7">
    <source>
        <dbReference type="EMBL" id="MBL4928589.1"/>
    </source>
</evidence>
<dbReference type="EMBL" id="JAESVP010000005">
    <property type="protein sequence ID" value="MBL4928589.1"/>
    <property type="molecule type" value="Genomic_DNA"/>
</dbReference>
<feature type="transmembrane region" description="Helical" evidence="6">
    <location>
        <begin position="145"/>
        <end position="165"/>
    </location>
</feature>
<keyword evidence="2" id="KW-1003">Cell membrane</keyword>
<dbReference type="GO" id="GO:0005886">
    <property type="term" value="C:plasma membrane"/>
    <property type="evidence" value="ECO:0007669"/>
    <property type="project" value="UniProtKB-SubCell"/>
</dbReference>
<keyword evidence="5 6" id="KW-0472">Membrane</keyword>
<keyword evidence="4 6" id="KW-1133">Transmembrane helix</keyword>
<feature type="transmembrane region" description="Helical" evidence="6">
    <location>
        <begin position="37"/>
        <end position="64"/>
    </location>
</feature>
<name>A0A8J7MVK0_9RHOB</name>
<dbReference type="PANTHER" id="PTHR30086:SF21">
    <property type="entry name" value="TRANSPORT PROTEIN"/>
    <property type="match status" value="1"/>
</dbReference>
<keyword evidence="8" id="KW-1185">Reference proteome</keyword>
<sequence length="204" mass="21672">MSFAAFLAFALLTLLGAVSPGPAVLVAARTGLNEGFRVGFFLAMGIGAGAVFWAASAMFGLAILFKMAPSLLIAFKLIGGGYLLYLGFKLWRDAAQPFVSEDASPTPRSAISAFRRGVTTQLSNPKAVAFFSVVLLGAMPPHTPLWQRLALLAVIFVNETVWNTLVARIFSLDRTRAAYISLKSIIDRCFGGALALLGLKLAAT</sequence>